<evidence type="ECO:0000256" key="1">
    <source>
        <dbReference type="ARBA" id="ARBA00004604"/>
    </source>
</evidence>
<dbReference type="EC" id="2.7.7.6" evidence="15"/>
<evidence type="ECO:0000256" key="11">
    <source>
        <dbReference type="ARBA" id="ARBA00023163"/>
    </source>
</evidence>
<gene>
    <name evidence="18" type="ORF">LARSCL_LOCUS21893</name>
</gene>
<dbReference type="Pfam" id="PF00623">
    <property type="entry name" value="RNA_pol_Rpb1_2"/>
    <property type="match status" value="1"/>
</dbReference>
<comment type="caution">
    <text evidence="18">The sequence shown here is derived from an EMBL/GenBank/DDBJ whole genome shotgun (WGS) entry which is preliminary data.</text>
</comment>
<evidence type="ECO:0000256" key="14">
    <source>
        <dbReference type="ARBA" id="ARBA00053996"/>
    </source>
</evidence>
<evidence type="ECO:0000256" key="2">
    <source>
        <dbReference type="ARBA" id="ARBA00006460"/>
    </source>
</evidence>
<dbReference type="InterPro" id="IPR007066">
    <property type="entry name" value="RNA_pol_Rpb1_3"/>
</dbReference>
<dbReference type="Gene3D" id="2.40.40.20">
    <property type="match status" value="1"/>
</dbReference>
<dbReference type="InterPro" id="IPR015699">
    <property type="entry name" value="DNA-dir_RNA_pol1_lsu_N"/>
</dbReference>
<reference evidence="18 19" key="1">
    <citation type="submission" date="2024-04" db="EMBL/GenBank/DDBJ databases">
        <authorList>
            <person name="Rising A."/>
            <person name="Reimegard J."/>
            <person name="Sonavane S."/>
            <person name="Akerstrom W."/>
            <person name="Nylinder S."/>
            <person name="Hedman E."/>
            <person name="Kallberg Y."/>
        </authorList>
    </citation>
    <scope>NUCLEOTIDE SEQUENCE [LARGE SCALE GENOMIC DNA]</scope>
</reference>
<evidence type="ECO:0000256" key="12">
    <source>
        <dbReference type="ARBA" id="ARBA00023242"/>
    </source>
</evidence>
<comment type="catalytic activity">
    <reaction evidence="13 15">
        <text>RNA(n) + a ribonucleoside 5'-triphosphate = RNA(n+1) + diphosphate</text>
        <dbReference type="Rhea" id="RHEA:21248"/>
        <dbReference type="Rhea" id="RHEA-COMP:14527"/>
        <dbReference type="Rhea" id="RHEA-COMP:17342"/>
        <dbReference type="ChEBI" id="CHEBI:33019"/>
        <dbReference type="ChEBI" id="CHEBI:61557"/>
        <dbReference type="ChEBI" id="CHEBI:140395"/>
        <dbReference type="EC" id="2.7.7.6"/>
    </reaction>
</comment>
<dbReference type="PANTHER" id="PTHR19376">
    <property type="entry name" value="DNA-DIRECTED RNA POLYMERASE"/>
    <property type="match status" value="1"/>
</dbReference>
<dbReference type="Gene3D" id="3.30.1490.180">
    <property type="entry name" value="RNA polymerase ii"/>
    <property type="match status" value="1"/>
</dbReference>
<comment type="similarity">
    <text evidence="2 15">Belongs to the RNA polymerase beta' chain family.</text>
</comment>
<dbReference type="GO" id="GO:0003677">
    <property type="term" value="F:DNA binding"/>
    <property type="evidence" value="ECO:0007669"/>
    <property type="project" value="InterPro"/>
</dbReference>
<evidence type="ECO:0000256" key="10">
    <source>
        <dbReference type="ARBA" id="ARBA00022842"/>
    </source>
</evidence>
<dbReference type="InterPro" id="IPR042102">
    <property type="entry name" value="RNA_pol_Rpb1_3_sf"/>
</dbReference>
<evidence type="ECO:0000256" key="3">
    <source>
        <dbReference type="ARBA" id="ARBA00011251"/>
    </source>
</evidence>
<feature type="region of interest" description="Disordered" evidence="16">
    <location>
        <begin position="1352"/>
        <end position="1446"/>
    </location>
</feature>
<evidence type="ECO:0000256" key="15">
    <source>
        <dbReference type="RuleBase" id="RU004279"/>
    </source>
</evidence>
<dbReference type="FunFam" id="2.40.40.20:FF:000019">
    <property type="entry name" value="DNA-directed RNA polymerase II subunit RPB1"/>
    <property type="match status" value="1"/>
</dbReference>
<feature type="compositionally biased region" description="Basic and acidic residues" evidence="16">
    <location>
        <begin position="1436"/>
        <end position="1446"/>
    </location>
</feature>
<evidence type="ECO:0000256" key="8">
    <source>
        <dbReference type="ARBA" id="ARBA00022723"/>
    </source>
</evidence>
<keyword evidence="6 15" id="KW-0808">Transferase</keyword>
<feature type="compositionally biased region" description="Acidic residues" evidence="16">
    <location>
        <begin position="1403"/>
        <end position="1422"/>
    </location>
</feature>
<keyword evidence="5" id="KW-0597">Phosphoprotein</keyword>
<evidence type="ECO:0000256" key="9">
    <source>
        <dbReference type="ARBA" id="ARBA00022833"/>
    </source>
</evidence>
<dbReference type="Pfam" id="PF05000">
    <property type="entry name" value="RNA_pol_Rpb1_4"/>
    <property type="match status" value="1"/>
</dbReference>
<sequence>MDDNITFKTIKGLSFGILSTEDIKKISVLEITNEEILDKLGHATTGGLHDLRLGPNDRDEICETCGLRDMYCAGHSGHISLPVKVYNPFFFQYLYQLLRGTCFSCHRLMVRPVALHLTLFQLQALDYGLVNTVHELQEIASEELSSSSAEADVIISNLEKKFKEAVDEAKFNNQNPVKSVVECRRGIIKSFVKTYMMGAKGKCIHCGIPKKKIVKYNMRLVYPDSAKPVTIESTSGVMAAEPDLPNEIIKKELMPEEARKELLLLWKNDHVFLSHFFKTLGQKQTGGSCPIDMFFMDAILVPPSRFRRLSVIKGEKQADQQTLIFKEVLNDCTLMRLVMKKIVNMELNASEEERVSKCQGKTLNEKYSYAYQQLQRHVTEIFDSDVNKDKNKTSKGIKQILEKKEGLFRMNMMGKRVNYAARSVISPDPYIMVDEIGIPLVFAKKLTFPEPVTYQNVENLRRAVMNGPDIHPGASVIEMEDGTKRKIPPDMPERRQALANMLLTPQNSTAKKRGNVKIVHRHIKNGDYVLLNRQPTLHRPSMMACKARILPGEKTLRLHYSNCKSYNADFDGDEMNCHLPQSYLGQAECFGLADVNHQYLVPKDGTPLGGIIQDHIIAGVLLTERGRFFPKDQYHQLIFSAMAFFRKRIKLLPPAILKPQRLWSGKQVVSTIIINLIPKGKIPPTVEGKAKVSQKNWKTKPSQEWSAGGAITGESMSESEVIIRHGELLCGVIDKAQVGPTPYSLIHMCFELYGGEVSNTILTALARLFTHYLQYYSGFSLGIEDIYVNEKANKKRRHILRTAKKKGLIATAKAIDVDNPENPDPEELLTKYKDVHCCRDDFGLKMLDMEMKNVTGTLNNEINKVCTLKGLRKKFPYNNLQLMVESGAKGSTVNAMQISCLLGQIELEGRRMPLMLNGSTLPSFRSYDTSPQAGGFVGGRFLTGINPQEYFFHSMAGREGIIDTAVKTSRSGYLQRCLIKHLEGITVQYDHTVRDSDGTVIQFLYGEDGMDPLKMQLLKENRLHLLGMNYEAAMSEKNVHVLKQMVDVDLNKEKKKIRRWKKKHPENSKHRSSLVQSVNFKMGDHRARIQNIYSELTECSEGDRKMFEKSQQRCPDAINSKYRPDTTFGSVSENMDSLISDYVARNPHGILLDDEGEGKRKKTILAENFKDLCYYHNMKSLSEPGDMVGLLAAQSIGEPSTQMTLNTFHFAGKGEMNVTLGIPRIREILMTASPNIATPTMDLPFLDQPGIEEKAKALKLKLSPVPLKDLLDAVKIKEFLSVSENTKNTRNYIIKMEFLEHAVYKGHVNTTPSKILFYIEHSFVKRLTKALIKKSCQSSAAKLISIVKESPKNNFKKDSNNADEDSPPPIPDEPMKANDGDSSDENEGEGDTTSAKSKKLQDQEPEEEETLSESNEESENEEVTIKEEIESDNEEITSHEFLESDEEVKPTIDKAIRIDYVMNLYSPPISNYNFDAKREHWCEISLQLPLDNNKIDMKSLLEEEINKANIHSVPNINNAILVENPNANEGCNLMLKTDGVNFLEIFNYVDILDINKVYSNNIHEIAKIYGIEAAAQAIRKEIVNVFAAYGIQVDPRHLSLVSDYMTCSGQYRPCNRIGMEGNASPLQQITFETSKNFLAEAMVMGVQDRLTSPSANIIVGQAPPAGTGCFDLLDAAGRS</sequence>
<dbReference type="InterPro" id="IPR000722">
    <property type="entry name" value="RNA_pol_asu"/>
</dbReference>
<evidence type="ECO:0000256" key="5">
    <source>
        <dbReference type="ARBA" id="ARBA00022553"/>
    </source>
</evidence>
<evidence type="ECO:0000256" key="13">
    <source>
        <dbReference type="ARBA" id="ARBA00048552"/>
    </source>
</evidence>
<dbReference type="Gene3D" id="3.30.70.2850">
    <property type="match status" value="1"/>
</dbReference>
<dbReference type="EMBL" id="CAXIEN010000550">
    <property type="protein sequence ID" value="CAL1300344.1"/>
    <property type="molecule type" value="Genomic_DNA"/>
</dbReference>
<evidence type="ECO:0000313" key="18">
    <source>
        <dbReference type="EMBL" id="CAL1300344.1"/>
    </source>
</evidence>
<dbReference type="Gene3D" id="1.10.132.30">
    <property type="match status" value="1"/>
</dbReference>
<dbReference type="Gene3D" id="4.10.860.120">
    <property type="entry name" value="RNA polymerase II, clamp domain"/>
    <property type="match status" value="1"/>
</dbReference>
<feature type="domain" description="RNA polymerase N-terminal" evidence="17">
    <location>
        <begin position="292"/>
        <end position="623"/>
    </location>
</feature>
<comment type="subcellular location">
    <subcellularLocation>
        <location evidence="1">Nucleus</location>
        <location evidence="1">Nucleolus</location>
    </subcellularLocation>
</comment>
<keyword evidence="9" id="KW-0862">Zinc</keyword>
<dbReference type="Gene3D" id="1.10.150.390">
    <property type="match status" value="1"/>
</dbReference>
<evidence type="ECO:0000256" key="4">
    <source>
        <dbReference type="ARBA" id="ARBA00022478"/>
    </source>
</evidence>
<keyword evidence="10" id="KW-0460">Magnesium</keyword>
<proteinExistence type="inferred from homology"/>
<dbReference type="GO" id="GO:0003899">
    <property type="term" value="F:DNA-directed RNA polymerase activity"/>
    <property type="evidence" value="ECO:0007669"/>
    <property type="project" value="UniProtKB-EC"/>
</dbReference>
<dbReference type="Gene3D" id="1.10.357.120">
    <property type="match status" value="1"/>
</dbReference>
<evidence type="ECO:0000313" key="19">
    <source>
        <dbReference type="Proteomes" id="UP001497382"/>
    </source>
</evidence>
<dbReference type="SMART" id="SM00663">
    <property type="entry name" value="RPOLA_N"/>
    <property type="match status" value="1"/>
</dbReference>
<comment type="subunit">
    <text evidence="3">Component of the RNA polymerase I (Pol I) complex consisting of at least 13 subunits.</text>
</comment>
<dbReference type="CDD" id="cd02735">
    <property type="entry name" value="RNAP_I_Rpa1_C"/>
    <property type="match status" value="1"/>
</dbReference>
<dbReference type="Pfam" id="PF04998">
    <property type="entry name" value="RNA_pol_Rpb1_5"/>
    <property type="match status" value="1"/>
</dbReference>
<evidence type="ECO:0000256" key="16">
    <source>
        <dbReference type="SAM" id="MobiDB-lite"/>
    </source>
</evidence>
<dbReference type="Pfam" id="PF04983">
    <property type="entry name" value="RNA_pol_Rpb1_3"/>
    <property type="match status" value="1"/>
</dbReference>
<dbReference type="InterPro" id="IPR038120">
    <property type="entry name" value="Rpb1_funnel_sf"/>
</dbReference>
<protein>
    <recommendedName>
        <fullName evidence="15">DNA-directed RNA polymerase subunit</fullName>
        <ecNumber evidence="15">2.7.7.6</ecNumber>
    </recommendedName>
</protein>
<keyword evidence="12" id="KW-0539">Nucleus</keyword>
<dbReference type="PANTHER" id="PTHR19376:SF11">
    <property type="entry name" value="DNA-DIRECTED RNA POLYMERASE I SUBUNIT RPA1"/>
    <property type="match status" value="1"/>
</dbReference>
<dbReference type="FunFam" id="1.10.274.100:FF:000012">
    <property type="entry name" value="DNA-directed RNA polymerase subunit"/>
    <property type="match status" value="1"/>
</dbReference>
<dbReference type="InterPro" id="IPR006592">
    <property type="entry name" value="RNA_pol_N"/>
</dbReference>
<dbReference type="InterPro" id="IPR045867">
    <property type="entry name" value="DNA-dir_RpoC_beta_prime"/>
</dbReference>
<dbReference type="InterPro" id="IPR044893">
    <property type="entry name" value="RNA_pol_Rpb1_clamp_domain"/>
</dbReference>
<accession>A0AAV2BXG8</accession>
<dbReference type="InterPro" id="IPR007083">
    <property type="entry name" value="RNA_pol_Rpb1_4"/>
</dbReference>
<keyword evidence="8" id="KW-0479">Metal-binding</keyword>
<keyword evidence="11 15" id="KW-0804">Transcription</keyword>
<evidence type="ECO:0000256" key="6">
    <source>
        <dbReference type="ARBA" id="ARBA00022679"/>
    </source>
</evidence>
<evidence type="ECO:0000259" key="17">
    <source>
        <dbReference type="SMART" id="SM00663"/>
    </source>
</evidence>
<dbReference type="GO" id="GO:0046872">
    <property type="term" value="F:metal ion binding"/>
    <property type="evidence" value="ECO:0007669"/>
    <property type="project" value="UniProtKB-KW"/>
</dbReference>
<dbReference type="Pfam" id="PF04997">
    <property type="entry name" value="RNA_pol_Rpb1_1"/>
    <property type="match status" value="1"/>
</dbReference>
<comment type="function">
    <text evidence="14">DNA-dependent RNA polymerase catalyzes the transcription of DNA into RNA using the four ribonucleoside triphosphates as substrates. Largest and catalytic core component of RNA polymerase I which synthesizes ribosomal RNA precursors. Forms the polymerase active center together with the second largest subunit. A single stranded DNA template strand of the promoter is positioned within the central active site cleft of Pol I. A bridging helix emanates from RPA1 and crosses the cleft near the catalytic site and is thought to promote translocation of Pol I by acting as a ratchet that moves the RNA-DNA hybrid through the active site by switching from straight to bent conformations at each step of nucleotide addition.</text>
</comment>
<evidence type="ECO:0000256" key="7">
    <source>
        <dbReference type="ARBA" id="ARBA00022695"/>
    </source>
</evidence>
<feature type="compositionally biased region" description="Acidic residues" evidence="16">
    <location>
        <begin position="1381"/>
        <end position="1390"/>
    </location>
</feature>
<organism evidence="18 19">
    <name type="scientific">Larinioides sclopetarius</name>
    <dbReference type="NCBI Taxonomy" id="280406"/>
    <lineage>
        <taxon>Eukaryota</taxon>
        <taxon>Metazoa</taxon>
        <taxon>Ecdysozoa</taxon>
        <taxon>Arthropoda</taxon>
        <taxon>Chelicerata</taxon>
        <taxon>Arachnida</taxon>
        <taxon>Araneae</taxon>
        <taxon>Araneomorphae</taxon>
        <taxon>Entelegynae</taxon>
        <taxon>Araneoidea</taxon>
        <taxon>Araneidae</taxon>
        <taxon>Larinioides</taxon>
    </lineage>
</organism>
<dbReference type="GO" id="GO:0006351">
    <property type="term" value="P:DNA-templated transcription"/>
    <property type="evidence" value="ECO:0007669"/>
    <property type="project" value="InterPro"/>
</dbReference>
<dbReference type="Gene3D" id="6.10.250.2940">
    <property type="match status" value="1"/>
</dbReference>
<dbReference type="SUPFAM" id="SSF64484">
    <property type="entry name" value="beta and beta-prime subunits of DNA dependent RNA-polymerase"/>
    <property type="match status" value="1"/>
</dbReference>
<dbReference type="InterPro" id="IPR047107">
    <property type="entry name" value="DNA-dir_RNA_pol1_lsu_C"/>
</dbReference>
<dbReference type="Proteomes" id="UP001497382">
    <property type="component" value="Unassembled WGS sequence"/>
</dbReference>
<dbReference type="InterPro" id="IPR007080">
    <property type="entry name" value="RNA_pol_Rpb1_1"/>
</dbReference>
<keyword evidence="4 15" id="KW-0240">DNA-directed RNA polymerase</keyword>
<dbReference type="GO" id="GO:0005736">
    <property type="term" value="C:RNA polymerase I complex"/>
    <property type="evidence" value="ECO:0007669"/>
    <property type="project" value="TreeGrafter"/>
</dbReference>
<keyword evidence="19" id="KW-1185">Reference proteome</keyword>
<dbReference type="Gene3D" id="1.10.274.100">
    <property type="entry name" value="RNA polymerase Rpb1, domain 3"/>
    <property type="match status" value="1"/>
</dbReference>
<name>A0AAV2BXG8_9ARAC</name>
<dbReference type="InterPro" id="IPR007081">
    <property type="entry name" value="RNA_pol_Rpb1_5"/>
</dbReference>
<keyword evidence="7 15" id="KW-0548">Nucleotidyltransferase</keyword>
<dbReference type="CDD" id="cd01435">
    <property type="entry name" value="RNAP_I_RPA1_N"/>
    <property type="match status" value="1"/>
</dbReference>